<evidence type="ECO:0000259" key="1">
    <source>
        <dbReference type="Pfam" id="PF01323"/>
    </source>
</evidence>
<dbReference type="Pfam" id="PF01323">
    <property type="entry name" value="DSBA"/>
    <property type="match status" value="1"/>
</dbReference>
<dbReference type="Proteomes" id="UP001528920">
    <property type="component" value="Unassembled WGS sequence"/>
</dbReference>
<dbReference type="SUPFAM" id="SSF52833">
    <property type="entry name" value="Thioredoxin-like"/>
    <property type="match status" value="1"/>
</dbReference>
<evidence type="ECO:0000313" key="3">
    <source>
        <dbReference type="Proteomes" id="UP001528920"/>
    </source>
</evidence>
<dbReference type="PANTHER" id="PTHR13887">
    <property type="entry name" value="GLUTATHIONE S-TRANSFERASE KAPPA"/>
    <property type="match status" value="1"/>
</dbReference>
<protein>
    <submittedName>
        <fullName evidence="2">DsbA family oxidoreductase</fullName>
    </submittedName>
</protein>
<feature type="domain" description="DSBA-like thioredoxin" evidence="1">
    <location>
        <begin position="7"/>
        <end position="208"/>
    </location>
</feature>
<dbReference type="CDD" id="cd03024">
    <property type="entry name" value="DsbA_FrnE"/>
    <property type="match status" value="1"/>
</dbReference>
<proteinExistence type="predicted"/>
<dbReference type="InterPro" id="IPR001853">
    <property type="entry name" value="DSBA-like_thioredoxin_dom"/>
</dbReference>
<accession>A0ABT5VZB5</accession>
<dbReference type="RefSeq" id="WP_275110983.1">
    <property type="nucleotide sequence ID" value="NZ_JAKJSC010000005.1"/>
</dbReference>
<dbReference type="Gene3D" id="3.40.30.10">
    <property type="entry name" value="Glutaredoxin"/>
    <property type="match status" value="1"/>
</dbReference>
<sequence length="217" mass="25068">MNNKIKLDIISDVVCPWCIIGYRRLEQAISEMGIQDQVEIVWQPFELNPDMPQEGEDILDHVKRKYGSSPEDWKRSQSNMANLGEEVEFTFNFFEGKRIVNTREAHILLDYAKEFGKQTELKMRLFESYFSEGKDVSDRQILAEVVLKTGLNVDDAIAKLDQVDAREKTLRQESFWRNADITSVPTIVFNRSSTLNGAQSVDVYKKVLADLLEQKEL</sequence>
<organism evidence="2 3">
    <name type="scientific">Paralabilibaculum antarcticum</name>
    <dbReference type="NCBI Taxonomy" id="2912572"/>
    <lineage>
        <taxon>Bacteria</taxon>
        <taxon>Pseudomonadati</taxon>
        <taxon>Bacteroidota</taxon>
        <taxon>Bacteroidia</taxon>
        <taxon>Marinilabiliales</taxon>
        <taxon>Marinifilaceae</taxon>
        <taxon>Paralabilibaculum</taxon>
    </lineage>
</organism>
<keyword evidence="3" id="KW-1185">Reference proteome</keyword>
<name>A0ABT5VZB5_9BACT</name>
<reference evidence="2 3" key="1">
    <citation type="submission" date="2022-01" db="EMBL/GenBank/DDBJ databases">
        <title>Labilibaculum sp. nov, a marine bacterium isolated from Antarctica.</title>
        <authorList>
            <person name="Dai W."/>
        </authorList>
    </citation>
    <scope>NUCLEOTIDE SEQUENCE [LARGE SCALE GENOMIC DNA]</scope>
    <source>
        <strain evidence="2 3">DW002</strain>
    </source>
</reference>
<dbReference type="EMBL" id="JAKJSC010000005">
    <property type="protein sequence ID" value="MDE5419654.1"/>
    <property type="molecule type" value="Genomic_DNA"/>
</dbReference>
<evidence type="ECO:0000313" key="2">
    <source>
        <dbReference type="EMBL" id="MDE5419654.1"/>
    </source>
</evidence>
<comment type="caution">
    <text evidence="2">The sequence shown here is derived from an EMBL/GenBank/DDBJ whole genome shotgun (WGS) entry which is preliminary data.</text>
</comment>
<dbReference type="InterPro" id="IPR036249">
    <property type="entry name" value="Thioredoxin-like_sf"/>
</dbReference>
<gene>
    <name evidence="2" type="ORF">L3049_16805</name>
</gene>
<dbReference type="PANTHER" id="PTHR13887:SF41">
    <property type="entry name" value="THIOREDOXIN SUPERFAMILY PROTEIN"/>
    <property type="match status" value="1"/>
</dbReference>